<evidence type="ECO:0000256" key="7">
    <source>
        <dbReference type="ARBA" id="ARBA00050039"/>
    </source>
</evidence>
<evidence type="ECO:0000256" key="4">
    <source>
        <dbReference type="ARBA" id="ARBA00022481"/>
    </source>
</evidence>
<keyword evidence="6 8" id="KW-0648">Protein biosynthesis</keyword>
<keyword evidence="4 8" id="KW-0488">Methylation</keyword>
<accession>A0AAU7VLJ8</accession>
<feature type="modified residue" description="N5-methylglutamine" evidence="8">
    <location>
        <position position="234"/>
    </location>
</feature>
<dbReference type="SMART" id="SM00937">
    <property type="entry name" value="PCRF"/>
    <property type="match status" value="1"/>
</dbReference>
<evidence type="ECO:0000256" key="5">
    <source>
        <dbReference type="ARBA" id="ARBA00022490"/>
    </source>
</evidence>
<dbReference type="Gene3D" id="3.30.70.1660">
    <property type="match status" value="1"/>
</dbReference>
<dbReference type="GO" id="GO:0016149">
    <property type="term" value="F:translation release factor activity, codon specific"/>
    <property type="evidence" value="ECO:0007669"/>
    <property type="project" value="UniProtKB-UniRule"/>
</dbReference>
<dbReference type="InterPro" id="IPR045853">
    <property type="entry name" value="Pep_chain_release_fac_I_sf"/>
</dbReference>
<dbReference type="HAMAP" id="MF_00093">
    <property type="entry name" value="Rel_fac_1"/>
    <property type="match status" value="1"/>
</dbReference>
<keyword evidence="5 8" id="KW-0963">Cytoplasm</keyword>
<dbReference type="EMBL" id="CP158367">
    <property type="protein sequence ID" value="XBX74811.1"/>
    <property type="molecule type" value="Genomic_DNA"/>
</dbReference>
<comment type="PTM">
    <text evidence="8">Methylated by PrmC. Methylation increases the termination efficiency of RF1.</text>
</comment>
<protein>
    <recommendedName>
        <fullName evidence="7 8">Peptide chain release factor 1</fullName>
        <shortName evidence="8">RF-1</shortName>
    </recommendedName>
</protein>
<dbReference type="PANTHER" id="PTHR43804:SF7">
    <property type="entry name" value="LD18447P"/>
    <property type="match status" value="1"/>
</dbReference>
<feature type="compositionally biased region" description="Basic and acidic residues" evidence="10">
    <location>
        <begin position="290"/>
        <end position="307"/>
    </location>
</feature>
<dbReference type="Pfam" id="PF03462">
    <property type="entry name" value="PCRF"/>
    <property type="match status" value="1"/>
</dbReference>
<dbReference type="Gene3D" id="3.30.160.20">
    <property type="match status" value="1"/>
</dbReference>
<evidence type="ECO:0000313" key="12">
    <source>
        <dbReference type="EMBL" id="XBX74811.1"/>
    </source>
</evidence>
<comment type="function">
    <text evidence="1 8">Peptide chain release factor 1 directs the termination of translation in response to the peptide chain termination codons UAG and UAA.</text>
</comment>
<evidence type="ECO:0000256" key="8">
    <source>
        <dbReference type="HAMAP-Rule" id="MF_00093"/>
    </source>
</evidence>
<evidence type="ECO:0000256" key="2">
    <source>
        <dbReference type="ARBA" id="ARBA00004496"/>
    </source>
</evidence>
<comment type="similarity">
    <text evidence="3 8">Belongs to the prokaryotic/mitochondrial release factor family.</text>
</comment>
<evidence type="ECO:0000256" key="6">
    <source>
        <dbReference type="ARBA" id="ARBA00022917"/>
    </source>
</evidence>
<keyword evidence="9" id="KW-0175">Coiled coil</keyword>
<dbReference type="NCBIfam" id="NF001859">
    <property type="entry name" value="PRK00591.1"/>
    <property type="match status" value="1"/>
</dbReference>
<comment type="subcellular location">
    <subcellularLocation>
        <location evidence="2 8">Cytoplasm</location>
    </subcellularLocation>
</comment>
<feature type="domain" description="Peptide chain release factor" evidence="11">
    <location>
        <begin position="64"/>
        <end position="178"/>
    </location>
</feature>
<reference evidence="12" key="2">
    <citation type="submission" date="2024-06" db="EMBL/GenBank/DDBJ databases">
        <authorList>
            <person name="Petrova K.O."/>
            <person name="Toshchakov S.V."/>
            <person name="Boltjanskaja Y.V."/>
            <person name="Kevbrin V."/>
        </authorList>
    </citation>
    <scope>NUCLEOTIDE SEQUENCE</scope>
    <source>
        <strain evidence="12">Z-910T</strain>
    </source>
</reference>
<gene>
    <name evidence="8 12" type="primary">prfA</name>
    <name evidence="12" type="ORF">PRVXT_002870</name>
</gene>
<dbReference type="FunFam" id="3.30.70.1660:FF:000004">
    <property type="entry name" value="Peptide chain release factor 1"/>
    <property type="match status" value="1"/>
</dbReference>
<reference evidence="12" key="1">
    <citation type="journal article" date="2013" name="Extremophiles">
        <title>Proteinivorax tanatarense gen. nov., sp. nov., an anaerobic, haloalkaliphilic, proteolytic bacterium isolated from a decaying algal bloom, and proposal of Proteinivoraceae fam. nov.</title>
        <authorList>
            <person name="Kevbrin V."/>
            <person name="Boltyanskaya Y."/>
            <person name="Zhilina T."/>
            <person name="Kolganova T."/>
            <person name="Lavrentjeva E."/>
            <person name="Kuznetsov B."/>
        </authorList>
    </citation>
    <scope>NUCLEOTIDE SEQUENCE</scope>
    <source>
        <strain evidence="12">Z-910T</strain>
    </source>
</reference>
<organism evidence="12">
    <name type="scientific">Proteinivorax tanatarense</name>
    <dbReference type="NCBI Taxonomy" id="1260629"/>
    <lineage>
        <taxon>Bacteria</taxon>
        <taxon>Bacillati</taxon>
        <taxon>Bacillota</taxon>
        <taxon>Clostridia</taxon>
        <taxon>Eubacteriales</taxon>
        <taxon>Proteinivoracaceae</taxon>
        <taxon>Proteinivorax</taxon>
    </lineage>
</organism>
<feature type="region of interest" description="Disordered" evidence="10">
    <location>
        <begin position="284"/>
        <end position="311"/>
    </location>
</feature>
<dbReference type="FunFam" id="3.30.70.1660:FF:000002">
    <property type="entry name" value="Peptide chain release factor 1"/>
    <property type="match status" value="1"/>
</dbReference>
<dbReference type="Pfam" id="PF00472">
    <property type="entry name" value="RF-1"/>
    <property type="match status" value="1"/>
</dbReference>
<dbReference type="RefSeq" id="WP_350343560.1">
    <property type="nucleotide sequence ID" value="NZ_CP158367.1"/>
</dbReference>
<dbReference type="GO" id="GO:0005829">
    <property type="term" value="C:cytosol"/>
    <property type="evidence" value="ECO:0007669"/>
    <property type="project" value="UniProtKB-ARBA"/>
</dbReference>
<dbReference type="FunFam" id="3.30.160.20:FF:000004">
    <property type="entry name" value="Peptide chain release factor 1"/>
    <property type="match status" value="1"/>
</dbReference>
<name>A0AAU7VLJ8_9FIRM</name>
<dbReference type="InterPro" id="IPR000352">
    <property type="entry name" value="Pep_chain_release_fac_I"/>
</dbReference>
<evidence type="ECO:0000256" key="10">
    <source>
        <dbReference type="SAM" id="MobiDB-lite"/>
    </source>
</evidence>
<sequence>MLEKLQALEERFLEIEKSISDPELVTKDQKKWKELTKEHSDLQGTIEKYKEYKKVCQSYEEAQEIISSQTDDDLVELAKEEINELENDKLKLEEELKVLLLPKDPNDSKNVIVEIRGSAGGDEAALFANDIFKMYCRYAESKGWKTEVLNSHYNDIGGIKEITFVIEGEGAYSRLKYESGVHRVQRIPSTESGGRIHTSTITVAVLPEVEDVDVEINANDLRVDRFCSSGPGGQSVNTTQSAVRITHLPTGITVSCQDEKSQHKNKDKAMRVLRARLVEKYEEEQASELADERKSQVGTGDRSERIRTYNFPQSRVTDHRIGLTLHKLDGILAGELDQIVEELITADQLEKMKKVE</sequence>
<dbReference type="NCBIfam" id="TIGR00019">
    <property type="entry name" value="prfA"/>
    <property type="match status" value="1"/>
</dbReference>
<dbReference type="InterPro" id="IPR005139">
    <property type="entry name" value="PCRF"/>
</dbReference>
<dbReference type="InterPro" id="IPR004373">
    <property type="entry name" value="RF-1"/>
</dbReference>
<evidence type="ECO:0000256" key="9">
    <source>
        <dbReference type="SAM" id="Coils"/>
    </source>
</evidence>
<proteinExistence type="inferred from homology"/>
<dbReference type="PANTHER" id="PTHR43804">
    <property type="entry name" value="LD18447P"/>
    <property type="match status" value="1"/>
</dbReference>
<dbReference type="AlphaFoldDB" id="A0AAU7VLJ8"/>
<dbReference type="InterPro" id="IPR050057">
    <property type="entry name" value="Prokaryotic/Mito_RF"/>
</dbReference>
<dbReference type="SUPFAM" id="SSF75620">
    <property type="entry name" value="Release factor"/>
    <property type="match status" value="1"/>
</dbReference>
<evidence type="ECO:0000256" key="3">
    <source>
        <dbReference type="ARBA" id="ARBA00010835"/>
    </source>
</evidence>
<feature type="coiled-coil region" evidence="9">
    <location>
        <begin position="68"/>
        <end position="95"/>
    </location>
</feature>
<evidence type="ECO:0000256" key="1">
    <source>
        <dbReference type="ARBA" id="ARBA00002986"/>
    </source>
</evidence>
<evidence type="ECO:0000259" key="11">
    <source>
        <dbReference type="SMART" id="SM00937"/>
    </source>
</evidence>
<dbReference type="Gene3D" id="6.10.140.1950">
    <property type="match status" value="1"/>
</dbReference>